<evidence type="ECO:0000313" key="1">
    <source>
        <dbReference type="EMBL" id="SBW09557.1"/>
    </source>
</evidence>
<proteinExistence type="predicted"/>
<dbReference type="EMBL" id="FLUN01000001">
    <property type="protein sequence ID" value="SBW09557.1"/>
    <property type="molecule type" value="Genomic_DNA"/>
</dbReference>
<accession>A0A212KD42</accession>
<organism evidence="1">
    <name type="scientific">uncultured Eubacteriales bacterium</name>
    <dbReference type="NCBI Taxonomy" id="172733"/>
    <lineage>
        <taxon>Bacteria</taxon>
        <taxon>Bacillati</taxon>
        <taxon>Bacillota</taxon>
        <taxon>Clostridia</taxon>
        <taxon>Eubacteriales</taxon>
        <taxon>environmental samples</taxon>
    </lineage>
</organism>
<sequence length="22" mass="2660">MIDFALLRFYNNNISNNRTTNK</sequence>
<dbReference type="AlphaFoldDB" id="A0A212KD42"/>
<name>A0A212KD42_9FIRM</name>
<protein>
    <submittedName>
        <fullName evidence="1">Uncharacterized protein</fullName>
    </submittedName>
</protein>
<reference evidence="1" key="1">
    <citation type="submission" date="2016-04" db="EMBL/GenBank/DDBJ databases">
        <authorList>
            <person name="Evans L.H."/>
            <person name="Alamgir A."/>
            <person name="Owens N."/>
            <person name="Weber N.D."/>
            <person name="Virtaneva K."/>
            <person name="Barbian K."/>
            <person name="Babar A."/>
            <person name="Rosenke K."/>
        </authorList>
    </citation>
    <scope>NUCLEOTIDE SEQUENCE</scope>
    <source>
        <strain evidence="1">86</strain>
    </source>
</reference>
<gene>
    <name evidence="1" type="ORF">KL86CLO1_12684</name>
</gene>